<dbReference type="Gene3D" id="3.80.10.10">
    <property type="entry name" value="Ribonuclease Inhibitor"/>
    <property type="match status" value="4"/>
</dbReference>
<evidence type="ECO:0000256" key="2">
    <source>
        <dbReference type="ARBA" id="ARBA00022737"/>
    </source>
</evidence>
<dbReference type="PANTHER" id="PTHR47186:SF15">
    <property type="entry name" value="NB-ARC DOMAIN-CONTAINING PROTEIN"/>
    <property type="match status" value="1"/>
</dbReference>
<dbReference type="SMART" id="SM00369">
    <property type="entry name" value="LRR_TYP"/>
    <property type="match status" value="6"/>
</dbReference>
<dbReference type="Pfam" id="PF13855">
    <property type="entry name" value="LRR_8"/>
    <property type="match status" value="2"/>
</dbReference>
<dbReference type="SUPFAM" id="SSF52058">
    <property type="entry name" value="L domain-like"/>
    <property type="match status" value="2"/>
</dbReference>
<evidence type="ECO:0000256" key="1">
    <source>
        <dbReference type="ARBA" id="ARBA00022614"/>
    </source>
</evidence>
<comment type="caution">
    <text evidence="5">The sequence shown here is derived from an EMBL/GenBank/DDBJ whole genome shotgun (WGS) entry which is preliminary data.</text>
</comment>
<dbReference type="PANTHER" id="PTHR47186">
    <property type="entry name" value="LEUCINE-RICH REPEAT-CONTAINING PROTEIN 57"/>
    <property type="match status" value="1"/>
</dbReference>
<dbReference type="SUPFAM" id="SSF52540">
    <property type="entry name" value="P-loop containing nucleoside triphosphate hydrolases"/>
    <property type="match status" value="1"/>
</dbReference>
<dbReference type="Pfam" id="PF23247">
    <property type="entry name" value="LRR_RPS2"/>
    <property type="match status" value="1"/>
</dbReference>
<dbReference type="InterPro" id="IPR057135">
    <property type="entry name" value="At4g27190-like_LRR"/>
</dbReference>
<dbReference type="GO" id="GO:0043531">
    <property type="term" value="F:ADP binding"/>
    <property type="evidence" value="ECO:0007669"/>
    <property type="project" value="InterPro"/>
</dbReference>
<dbReference type="AlphaFoldDB" id="A0A1R3JMK3"/>
<dbReference type="PROSITE" id="PS51450">
    <property type="entry name" value="LRR"/>
    <property type="match status" value="2"/>
</dbReference>
<dbReference type="OrthoDB" id="122245at2759"/>
<gene>
    <name evidence="5" type="ORF">COLO4_15511</name>
</gene>
<evidence type="ECO:0000313" key="6">
    <source>
        <dbReference type="Proteomes" id="UP000187203"/>
    </source>
</evidence>
<accession>A0A1R3JMK3</accession>
<dbReference type="Pfam" id="PF00931">
    <property type="entry name" value="NB-ARC"/>
    <property type="match status" value="1"/>
</dbReference>
<keyword evidence="2" id="KW-0677">Repeat</keyword>
<dbReference type="EMBL" id="AWUE01015694">
    <property type="protein sequence ID" value="OMO96096.1"/>
    <property type="molecule type" value="Genomic_DNA"/>
</dbReference>
<keyword evidence="1" id="KW-0433">Leucine-rich repeat</keyword>
<dbReference type="InterPro" id="IPR027417">
    <property type="entry name" value="P-loop_NTPase"/>
</dbReference>
<evidence type="ECO:0000259" key="3">
    <source>
        <dbReference type="Pfam" id="PF00931"/>
    </source>
</evidence>
<reference evidence="6" key="1">
    <citation type="submission" date="2013-09" db="EMBL/GenBank/DDBJ databases">
        <title>Corchorus olitorius genome sequencing.</title>
        <authorList>
            <person name="Alam M."/>
            <person name="Haque M.S."/>
            <person name="Islam M.S."/>
            <person name="Emdad E.M."/>
            <person name="Islam M.M."/>
            <person name="Ahmed B."/>
            <person name="Halim A."/>
            <person name="Hossen Q.M.M."/>
            <person name="Hossain M.Z."/>
            <person name="Ahmed R."/>
            <person name="Khan M.M."/>
            <person name="Islam R."/>
            <person name="Rashid M.M."/>
            <person name="Khan S.A."/>
            <person name="Rahman M.S."/>
            <person name="Alam M."/>
            <person name="Yahiya A.S."/>
            <person name="Khan M.S."/>
            <person name="Azam M.S."/>
            <person name="Haque T."/>
            <person name="Lashkar M.Z.H."/>
            <person name="Akhand A.I."/>
            <person name="Morshed G."/>
            <person name="Roy S."/>
            <person name="Uddin K.S."/>
            <person name="Rabeya T."/>
            <person name="Hossain A.S."/>
            <person name="Chowdhury A."/>
            <person name="Snigdha A.R."/>
            <person name="Mortoza M.S."/>
            <person name="Matin S.A."/>
            <person name="Hoque S.M.E."/>
            <person name="Islam M.K."/>
            <person name="Roy D.K."/>
            <person name="Haider R."/>
            <person name="Moosa M.M."/>
            <person name="Elias S.M."/>
            <person name="Hasan A.M."/>
            <person name="Jahan S."/>
            <person name="Shafiuddin M."/>
            <person name="Mahmood N."/>
            <person name="Shommy N.S."/>
        </authorList>
    </citation>
    <scope>NUCLEOTIDE SEQUENCE [LARGE SCALE GENOMIC DNA]</scope>
    <source>
        <strain evidence="6">cv. O-4</strain>
    </source>
</reference>
<protein>
    <submittedName>
        <fullName evidence="5">Uncharacterized protein</fullName>
    </submittedName>
</protein>
<feature type="domain" description="Disease resistance protein At4g27190-like leucine-rich repeats" evidence="4">
    <location>
        <begin position="1065"/>
        <end position="1181"/>
    </location>
</feature>
<evidence type="ECO:0000259" key="4">
    <source>
        <dbReference type="Pfam" id="PF23247"/>
    </source>
</evidence>
<dbReference type="InterPro" id="IPR003591">
    <property type="entry name" value="Leu-rich_rpt_typical-subtyp"/>
</dbReference>
<dbReference type="Proteomes" id="UP000187203">
    <property type="component" value="Unassembled WGS sequence"/>
</dbReference>
<dbReference type="Gene3D" id="3.40.50.300">
    <property type="entry name" value="P-loop containing nucleotide triphosphate hydrolases"/>
    <property type="match status" value="1"/>
</dbReference>
<dbReference type="InterPro" id="IPR002182">
    <property type="entry name" value="NB-ARC"/>
</dbReference>
<name>A0A1R3JMK3_9ROSI</name>
<sequence length="1227" mass="138499">MALKASKKHVKEILELFRQGEPEFALTLTGDARTGKTWMAREMSKSAIKEGCCYAVIWISLDQKYDEKSLYKTIAYQLLLLSEEEWEESADNKKKEESADDEKREDTVENLKKKIKSKLNEKAKDQKFLLLVLDSEGEEMTEDNIRNGLGLNALLKENPAVSFKVLITTKKSEVGPITGESKKVEPLCGEEALGLLKDSVKDKVLASESFMKLSAAIIRRSNVLPDEIIMLAGALNFFAKDESRVSELGRALESAGDAAANVQTSLLQYAYDMLPSDCIINCFWHCWHFLSKQRGVNYNELIAHWILEGYLDAADNMEMAYEMGHHILMELIDRGVLRMQEDNMIAIEAATLKIIDHHCHGFSRLANLGLASVLEDEERKVFERIKPGNSMIKTLGGDKKEEAISSLVIDGSHLCRELPETFFQTKQHLKVLAIVNPRLKTFPFSDSKMENLVVLVLRGAYLLEDCKHIAKLKALKALEISGATYMEEIPDGLFNDVPQLRSLNLSALGIKVLPSSVSNLTELRRLIVRQCSCLEELPKLDKLVMLEVIDVSQCTSLKKIQDKCFKSQLRLQVLDFSETKIEKLPIVKFLKDLTRLTLRGCKRLALLRILKALPKLKVVDLSGAVRIEEINDDNFENTENLSVLDLSYTRIHFLPSSISNLCHLKLNGCSNLQNLPSTNKLGDLESLDLSGATSLRNIQDVSFEHLKHLSYLNLSNTKVATLPSLCNLGNLRKLLLKDCSWLHSLPEMKGLIRLEVFDLSGCKALSGIPEEAFDDMSQLQELNLSETKIKHLPSFQSLRNLHFLVLRDCIELQSLPALDPLSELEVLDLSGTKSLNEVKAESLKQMTHLQTLKLSKVAFEDILFISNLINLHQLDLNDCSSVQTQAGDVKKPSLVVHSIKFFRRLKRDPKLLETTLKLFKQLIFSIQSSKLQCQDKVESQGKGELICSDVYFKIRNFPPDGKNGQCLEIKGFDSFPDNVTSDIQDFLMQTEYLSLVENENLKCVSDLQPQNLKNVKGCWIERCTEMNSIFDEKVTEVGESLEILWISTLPNLNGLYTYNGTEQPLSFRNLKHLCLDYCPKLETLFYSSQQLDCLETLQIKYCDGLKALVGHGEESENSEVKFLSLTNLKELHIYSCPILETLLLSVPEKLETVQIKFCDKLQSLFGEELANSEMSNLKRLHLLALPELTSIGFKLQKCFLKNVKGCPKLKIEECLKSGNASLEITGN</sequence>
<feature type="domain" description="NB-ARC" evidence="3">
    <location>
        <begin position="8"/>
        <end position="203"/>
    </location>
</feature>
<dbReference type="InterPro" id="IPR001611">
    <property type="entry name" value="Leu-rich_rpt"/>
</dbReference>
<dbReference type="InterPro" id="IPR032675">
    <property type="entry name" value="LRR_dom_sf"/>
</dbReference>
<organism evidence="5 6">
    <name type="scientific">Corchorus olitorius</name>
    <dbReference type="NCBI Taxonomy" id="93759"/>
    <lineage>
        <taxon>Eukaryota</taxon>
        <taxon>Viridiplantae</taxon>
        <taxon>Streptophyta</taxon>
        <taxon>Embryophyta</taxon>
        <taxon>Tracheophyta</taxon>
        <taxon>Spermatophyta</taxon>
        <taxon>Magnoliopsida</taxon>
        <taxon>eudicotyledons</taxon>
        <taxon>Gunneridae</taxon>
        <taxon>Pentapetalae</taxon>
        <taxon>rosids</taxon>
        <taxon>malvids</taxon>
        <taxon>Malvales</taxon>
        <taxon>Malvaceae</taxon>
        <taxon>Grewioideae</taxon>
        <taxon>Apeibeae</taxon>
        <taxon>Corchorus</taxon>
    </lineage>
</organism>
<keyword evidence="6" id="KW-1185">Reference proteome</keyword>
<evidence type="ECO:0000313" key="5">
    <source>
        <dbReference type="EMBL" id="OMO96096.1"/>
    </source>
</evidence>
<proteinExistence type="predicted"/>